<dbReference type="OrthoDB" id="7820733at2"/>
<feature type="transmembrane region" description="Helical" evidence="2">
    <location>
        <begin position="676"/>
        <end position="694"/>
    </location>
</feature>
<feature type="signal peptide" evidence="3">
    <location>
        <begin position="1"/>
        <end position="26"/>
    </location>
</feature>
<keyword evidence="2" id="KW-0472">Membrane</keyword>
<dbReference type="RefSeq" id="WP_109710285.1">
    <property type="nucleotide sequence ID" value="NZ_QGDS01000004.1"/>
</dbReference>
<evidence type="ECO:0000313" key="4">
    <source>
        <dbReference type="EMBL" id="SUQ13915.1"/>
    </source>
</evidence>
<evidence type="ECO:0000256" key="3">
    <source>
        <dbReference type="SAM" id="SignalP"/>
    </source>
</evidence>
<sequence length="702" mass="73520">MKKGKLLSLALSLLLLIGLCPTTAFAAEAGEKLWVNGVDVITAPGNTVPCGGGTASYNAETQTLLLDNATIDTSHNGNGIAAGEYFNDKELTIELNGTNVIAPAAGQGIHMGIYIFGKLKILGAGSMEITTGPSGITEYTNGIYAFSGCTISGVGISLTDTSEPATGKGNSGIDVNSVGSSFMCNGASINISGYEVGINEPTGHVNIINSNISITNANRGINGGVDIDDFKIQNSTVDCTTSGDNGVSVANGCDILIDNSRLTLTSGSANAIYSAASLKIENGSEINATGGWTALYGETSVSISNSIVDAVSTNDIGIFSRNSIQLTGGQIHAKGGTGFAAIAARVVKGADETAESKIVLTSLFEKDGGKSVFSDWFAHSSGQTRSWTSFVAKDTAAIEVNTNGGLANALNEVWLAEDPCFFGHDYSTEFTIDTQPACTTDGSKSMHCLRCGDKTDITVIPAAGHTESDWIIDKQATFTEEGARHTECTVCKAILKTEAIAKFPSQKTFVHTDTGISMEYEDGSVFDAQAELVVTPQSKDEMSKLNGTIDKAAKGLTLAGLYDIQLLKNGVAIQPDGKVRISIPLTDAMKAMTDLKVVYINDDGNVTIIPSQIVDGKIIFTTDHFSYYGIIGKAAATPEPKPEPKPEPEKKTPTKTTDGKTKASAVKSKTPPTGDALRVLPLVILIFASSIIILKKRKLISK</sequence>
<accession>A0A316AKH3</accession>
<evidence type="ECO:0000256" key="1">
    <source>
        <dbReference type="SAM" id="MobiDB-lite"/>
    </source>
</evidence>
<keyword evidence="2" id="KW-0812">Transmembrane</keyword>
<protein>
    <submittedName>
        <fullName evidence="4">Uncharacterized protein</fullName>
    </submittedName>
</protein>
<organism evidence="4 5">
    <name type="scientific">Faecalicatena contorta</name>
    <dbReference type="NCBI Taxonomy" id="39482"/>
    <lineage>
        <taxon>Bacteria</taxon>
        <taxon>Bacillati</taxon>
        <taxon>Bacillota</taxon>
        <taxon>Clostridia</taxon>
        <taxon>Lachnospirales</taxon>
        <taxon>Lachnospiraceae</taxon>
        <taxon>Faecalicatena</taxon>
    </lineage>
</organism>
<dbReference type="AlphaFoldDB" id="A0A316AKH3"/>
<dbReference type="Proteomes" id="UP000254051">
    <property type="component" value="Unassembled WGS sequence"/>
</dbReference>
<gene>
    <name evidence="4" type="ORF">SAMN05216529_104226</name>
</gene>
<evidence type="ECO:0000313" key="5">
    <source>
        <dbReference type="Proteomes" id="UP000254051"/>
    </source>
</evidence>
<name>A0A316AKH3_9FIRM</name>
<keyword evidence="2" id="KW-1133">Transmembrane helix</keyword>
<dbReference type="EMBL" id="UHJJ01000004">
    <property type="protein sequence ID" value="SUQ13915.1"/>
    <property type="molecule type" value="Genomic_DNA"/>
</dbReference>
<feature type="compositionally biased region" description="Basic and acidic residues" evidence="1">
    <location>
        <begin position="640"/>
        <end position="661"/>
    </location>
</feature>
<feature type="region of interest" description="Disordered" evidence="1">
    <location>
        <begin position="636"/>
        <end position="674"/>
    </location>
</feature>
<keyword evidence="5" id="KW-1185">Reference proteome</keyword>
<evidence type="ECO:0000256" key="2">
    <source>
        <dbReference type="SAM" id="Phobius"/>
    </source>
</evidence>
<reference evidence="5" key="1">
    <citation type="submission" date="2017-07" db="EMBL/GenBank/DDBJ databases">
        <authorList>
            <person name="Varghese N."/>
            <person name="Submissions S."/>
        </authorList>
    </citation>
    <scope>NUCLEOTIDE SEQUENCE [LARGE SCALE GENOMIC DNA]</scope>
    <source>
        <strain evidence="5">NLAE-zl-C134</strain>
    </source>
</reference>
<keyword evidence="3" id="KW-0732">Signal</keyword>
<feature type="chain" id="PRO_5043163593" evidence="3">
    <location>
        <begin position="27"/>
        <end position="702"/>
    </location>
</feature>
<proteinExistence type="predicted"/>